<reference evidence="11 12" key="1">
    <citation type="submission" date="2019-06" db="EMBL/GenBank/DDBJ databases">
        <title>Tsukamurella conjunctivitidis sp. nov., Tsukamurella assacharolytica sp. nov. and Tsukamurella sputae sp. nov. isolated from patients with conjunctivitis, bacteraemia (lymphoma) and respiratory infection (sputum) in Hong Kong.</title>
        <authorList>
            <person name="Teng J.L.L."/>
            <person name="Lee H.H."/>
            <person name="Fong J.Y.H."/>
            <person name="Fok K.M.N."/>
            <person name="Lau S.K.P."/>
            <person name="Woo P.C.Y."/>
        </authorList>
    </citation>
    <scope>NUCLEOTIDE SEQUENCE [LARGE SCALE GENOMIC DNA]</scope>
    <source>
        <strain evidence="11 12">HKU71</strain>
    </source>
</reference>
<dbReference type="Pfam" id="PF02537">
    <property type="entry name" value="CRCB"/>
    <property type="match status" value="1"/>
</dbReference>
<evidence type="ECO:0000256" key="9">
    <source>
        <dbReference type="ARBA" id="ARBA00049940"/>
    </source>
</evidence>
<accession>A0A5C5RE31</accession>
<evidence type="ECO:0000256" key="1">
    <source>
        <dbReference type="ARBA" id="ARBA00004651"/>
    </source>
</evidence>
<evidence type="ECO:0000313" key="11">
    <source>
        <dbReference type="EMBL" id="TWS20693.1"/>
    </source>
</evidence>
<sequence length="118" mass="11666">MTTVLIVLGGGLGAVLRYVADGALRGRLSVWATAAINVSGSFVLGVLAGAVAGGGLGGTALAVLGTGVCGGYTTFSTATIETLTLLRDKRYRDGVVYGLSTLVASVVAVWSGYALGAL</sequence>
<comment type="caution">
    <text evidence="11">The sequence shown here is derived from an EMBL/GenBank/DDBJ whole genome shotgun (WGS) entry which is preliminary data.</text>
</comment>
<keyword evidence="3 10" id="KW-0812">Transmembrane</keyword>
<comment type="similarity">
    <text evidence="7 10">Belongs to the fluoride channel Fluc/FEX (TC 1.A.43) family.</text>
</comment>
<dbReference type="RefSeq" id="WP_146559913.1">
    <property type="nucleotide sequence ID" value="NZ_VIGW01000002.1"/>
</dbReference>
<keyword evidence="10" id="KW-0813">Transport</keyword>
<keyword evidence="12" id="KW-1185">Reference proteome</keyword>
<evidence type="ECO:0000256" key="4">
    <source>
        <dbReference type="ARBA" id="ARBA00022989"/>
    </source>
</evidence>
<dbReference type="EMBL" id="VIGW01000002">
    <property type="protein sequence ID" value="TWS20693.1"/>
    <property type="molecule type" value="Genomic_DNA"/>
</dbReference>
<name>A0A5C5RE31_9ACTN</name>
<evidence type="ECO:0000256" key="2">
    <source>
        <dbReference type="ARBA" id="ARBA00022475"/>
    </source>
</evidence>
<gene>
    <name evidence="10" type="primary">fluC</name>
    <name evidence="10" type="synonym">crcB</name>
    <name evidence="11" type="ORF">FK529_04965</name>
</gene>
<evidence type="ECO:0000256" key="10">
    <source>
        <dbReference type="HAMAP-Rule" id="MF_00454"/>
    </source>
</evidence>
<dbReference type="Proteomes" id="UP000317291">
    <property type="component" value="Unassembled WGS sequence"/>
</dbReference>
<dbReference type="InterPro" id="IPR003691">
    <property type="entry name" value="FluC"/>
</dbReference>
<feature type="binding site" evidence="10">
    <location>
        <position position="73"/>
    </location>
    <ligand>
        <name>Na(+)</name>
        <dbReference type="ChEBI" id="CHEBI:29101"/>
        <note>structural</note>
    </ligand>
</feature>
<proteinExistence type="inferred from homology"/>
<evidence type="ECO:0000256" key="7">
    <source>
        <dbReference type="ARBA" id="ARBA00035120"/>
    </source>
</evidence>
<evidence type="ECO:0000313" key="12">
    <source>
        <dbReference type="Proteomes" id="UP000317291"/>
    </source>
</evidence>
<comment type="subcellular location">
    <subcellularLocation>
        <location evidence="1 10">Cell membrane</location>
        <topology evidence="1 10">Multi-pass membrane protein</topology>
    </subcellularLocation>
</comment>
<comment type="caution">
    <text evidence="10">Lacks conserved residue(s) required for the propagation of feature annotation.</text>
</comment>
<feature type="transmembrane region" description="Helical" evidence="10">
    <location>
        <begin position="95"/>
        <end position="115"/>
    </location>
</feature>
<keyword evidence="6 10" id="KW-0407">Ion channel</keyword>
<dbReference type="PANTHER" id="PTHR28259">
    <property type="entry name" value="FLUORIDE EXPORT PROTEIN 1-RELATED"/>
    <property type="match status" value="1"/>
</dbReference>
<evidence type="ECO:0000256" key="6">
    <source>
        <dbReference type="ARBA" id="ARBA00023303"/>
    </source>
</evidence>
<keyword evidence="10" id="KW-0479">Metal-binding</keyword>
<dbReference type="OrthoDB" id="5148600at2"/>
<dbReference type="GO" id="GO:0140114">
    <property type="term" value="P:cellular detoxification of fluoride"/>
    <property type="evidence" value="ECO:0007669"/>
    <property type="project" value="UniProtKB-UniRule"/>
</dbReference>
<dbReference type="PANTHER" id="PTHR28259:SF1">
    <property type="entry name" value="FLUORIDE EXPORT PROTEIN 1-RELATED"/>
    <property type="match status" value="1"/>
</dbReference>
<organism evidence="11 12">
    <name type="scientific">Tsukamurella asaccharolytica</name>
    <dbReference type="NCBI Taxonomy" id="2592067"/>
    <lineage>
        <taxon>Bacteria</taxon>
        <taxon>Bacillati</taxon>
        <taxon>Actinomycetota</taxon>
        <taxon>Actinomycetes</taxon>
        <taxon>Mycobacteriales</taxon>
        <taxon>Tsukamurellaceae</taxon>
        <taxon>Tsukamurella</taxon>
    </lineage>
</organism>
<feature type="binding site" evidence="10">
    <location>
        <position position="70"/>
    </location>
    <ligand>
        <name>Na(+)</name>
        <dbReference type="ChEBI" id="CHEBI:29101"/>
        <note>structural</note>
    </ligand>
</feature>
<feature type="transmembrane region" description="Helical" evidence="10">
    <location>
        <begin position="41"/>
        <end position="74"/>
    </location>
</feature>
<comment type="activity regulation">
    <text evidence="10">Na(+) is not transported, but it plays an essential structural role and its presence is essential for fluoride channel function.</text>
</comment>
<keyword evidence="10" id="KW-0406">Ion transport</keyword>
<dbReference type="AlphaFoldDB" id="A0A5C5RE31"/>
<dbReference type="GO" id="GO:0005886">
    <property type="term" value="C:plasma membrane"/>
    <property type="evidence" value="ECO:0007669"/>
    <property type="project" value="UniProtKB-SubCell"/>
</dbReference>
<protein>
    <recommendedName>
        <fullName evidence="10">Fluoride-specific ion channel FluC</fullName>
    </recommendedName>
</protein>
<comment type="function">
    <text evidence="9 10">Fluoride-specific ion channel. Important for reducing fluoride concentration in the cell, thus reducing its toxicity.</text>
</comment>
<evidence type="ECO:0000256" key="8">
    <source>
        <dbReference type="ARBA" id="ARBA00035585"/>
    </source>
</evidence>
<dbReference type="GO" id="GO:0062054">
    <property type="term" value="F:fluoride channel activity"/>
    <property type="evidence" value="ECO:0007669"/>
    <property type="project" value="UniProtKB-UniRule"/>
</dbReference>
<keyword evidence="5 10" id="KW-0472">Membrane</keyword>
<evidence type="ECO:0000256" key="3">
    <source>
        <dbReference type="ARBA" id="ARBA00022692"/>
    </source>
</evidence>
<keyword evidence="4 10" id="KW-1133">Transmembrane helix</keyword>
<keyword evidence="2 10" id="KW-1003">Cell membrane</keyword>
<dbReference type="GO" id="GO:0046872">
    <property type="term" value="F:metal ion binding"/>
    <property type="evidence" value="ECO:0007669"/>
    <property type="project" value="UniProtKB-KW"/>
</dbReference>
<dbReference type="HAMAP" id="MF_00454">
    <property type="entry name" value="FluC"/>
    <property type="match status" value="1"/>
</dbReference>
<evidence type="ECO:0000256" key="5">
    <source>
        <dbReference type="ARBA" id="ARBA00023136"/>
    </source>
</evidence>
<keyword evidence="10" id="KW-0915">Sodium</keyword>
<comment type="catalytic activity">
    <reaction evidence="8">
        <text>fluoride(in) = fluoride(out)</text>
        <dbReference type="Rhea" id="RHEA:76159"/>
        <dbReference type="ChEBI" id="CHEBI:17051"/>
    </reaction>
    <physiologicalReaction direction="left-to-right" evidence="8">
        <dbReference type="Rhea" id="RHEA:76160"/>
    </physiologicalReaction>
</comment>